<accession>A0A7J6VZR6</accession>
<dbReference type="Proteomes" id="UP000554482">
    <property type="component" value="Unassembled WGS sequence"/>
</dbReference>
<evidence type="ECO:0000313" key="2">
    <source>
        <dbReference type="EMBL" id="KAF5190614.1"/>
    </source>
</evidence>
<organism evidence="2 3">
    <name type="scientific">Thalictrum thalictroides</name>
    <name type="common">Rue-anemone</name>
    <name type="synonym">Anemone thalictroides</name>
    <dbReference type="NCBI Taxonomy" id="46969"/>
    <lineage>
        <taxon>Eukaryota</taxon>
        <taxon>Viridiplantae</taxon>
        <taxon>Streptophyta</taxon>
        <taxon>Embryophyta</taxon>
        <taxon>Tracheophyta</taxon>
        <taxon>Spermatophyta</taxon>
        <taxon>Magnoliopsida</taxon>
        <taxon>Ranunculales</taxon>
        <taxon>Ranunculaceae</taxon>
        <taxon>Thalictroideae</taxon>
        <taxon>Thalictrum</taxon>
    </lineage>
</organism>
<dbReference type="EMBL" id="JABWDY010023905">
    <property type="protein sequence ID" value="KAF5190614.1"/>
    <property type="molecule type" value="Genomic_DNA"/>
</dbReference>
<comment type="caution">
    <text evidence="2">The sequence shown here is derived from an EMBL/GenBank/DDBJ whole genome shotgun (WGS) entry which is preliminary data.</text>
</comment>
<evidence type="ECO:0000313" key="3">
    <source>
        <dbReference type="Proteomes" id="UP000554482"/>
    </source>
</evidence>
<protein>
    <submittedName>
        <fullName evidence="2">Uncharacterized protein</fullName>
    </submittedName>
</protein>
<feature type="region of interest" description="Disordered" evidence="1">
    <location>
        <begin position="111"/>
        <end position="132"/>
    </location>
</feature>
<reference evidence="2 3" key="1">
    <citation type="submission" date="2020-06" db="EMBL/GenBank/DDBJ databases">
        <title>Transcriptomic and genomic resources for Thalictrum thalictroides and T. hernandezii: Facilitating candidate gene discovery in an emerging model plant lineage.</title>
        <authorList>
            <person name="Arias T."/>
            <person name="Riano-Pachon D.M."/>
            <person name="Di Stilio V.S."/>
        </authorList>
    </citation>
    <scope>NUCLEOTIDE SEQUENCE [LARGE SCALE GENOMIC DNA]</scope>
    <source>
        <strain evidence="3">cv. WT478/WT964</strain>
        <tissue evidence="2">Leaves</tissue>
    </source>
</reference>
<name>A0A7J6VZR6_THATH</name>
<evidence type="ECO:0000256" key="1">
    <source>
        <dbReference type="SAM" id="MobiDB-lite"/>
    </source>
</evidence>
<sequence length="132" mass="15093">MASTQKTLLFHYLSKALRIYFAGSRLNDFSGAHDYYDMWLFDEFHEPSSESDFHLATEAGTAFANMLPLLDRQECRLDSKYLGVFLKKINVPSVNSIDCRWKRISPHFYSSARTNPPKKSGRVSPSKPGLEP</sequence>
<dbReference type="OrthoDB" id="1934524at2759"/>
<gene>
    <name evidence="2" type="ORF">FRX31_019799</name>
</gene>
<keyword evidence="3" id="KW-1185">Reference proteome</keyword>
<dbReference type="AlphaFoldDB" id="A0A7J6VZR6"/>
<proteinExistence type="predicted"/>